<reference evidence="4" key="1">
    <citation type="submission" date="2021-04" db="EMBL/GenBank/DDBJ databases">
        <title>Draft genome sequence of Xylanibacillus composti strain K13.</title>
        <authorList>
            <person name="Uke A."/>
            <person name="Chhe C."/>
            <person name="Baramee S."/>
            <person name="Kosugi A."/>
        </authorList>
    </citation>
    <scope>NUCLEOTIDE SEQUENCE</scope>
    <source>
        <strain evidence="4">K13</strain>
    </source>
</reference>
<dbReference type="AlphaFoldDB" id="A0A8J4M3G8"/>
<dbReference type="EMBL" id="BOVK01000060">
    <property type="protein sequence ID" value="GIQ70819.1"/>
    <property type="molecule type" value="Genomic_DNA"/>
</dbReference>
<dbReference type="GO" id="GO:0000976">
    <property type="term" value="F:transcription cis-regulatory region binding"/>
    <property type="evidence" value="ECO:0007669"/>
    <property type="project" value="TreeGrafter"/>
</dbReference>
<accession>A0A8J4M3G8</accession>
<dbReference type="GO" id="GO:0003700">
    <property type="term" value="F:DNA-binding transcription factor activity"/>
    <property type="evidence" value="ECO:0007669"/>
    <property type="project" value="TreeGrafter"/>
</dbReference>
<evidence type="ECO:0000313" key="4">
    <source>
        <dbReference type="EMBL" id="GIQ70819.1"/>
    </source>
</evidence>
<proteinExistence type="predicted"/>
<dbReference type="InterPro" id="IPR050109">
    <property type="entry name" value="HTH-type_TetR-like_transc_reg"/>
</dbReference>
<comment type="caution">
    <text evidence="4">The sequence shown here is derived from an EMBL/GenBank/DDBJ whole genome shotgun (WGS) entry which is preliminary data.</text>
</comment>
<feature type="DNA-binding region" description="H-T-H motif" evidence="2">
    <location>
        <begin position="24"/>
        <end position="43"/>
    </location>
</feature>
<evidence type="ECO:0000256" key="2">
    <source>
        <dbReference type="PROSITE-ProRule" id="PRU00335"/>
    </source>
</evidence>
<dbReference type="Proteomes" id="UP000677918">
    <property type="component" value="Unassembled WGS sequence"/>
</dbReference>
<dbReference type="InterPro" id="IPR001647">
    <property type="entry name" value="HTH_TetR"/>
</dbReference>
<evidence type="ECO:0000256" key="1">
    <source>
        <dbReference type="ARBA" id="ARBA00023125"/>
    </source>
</evidence>
<dbReference type="PRINTS" id="PR00455">
    <property type="entry name" value="HTHTETR"/>
</dbReference>
<dbReference type="Pfam" id="PF00440">
    <property type="entry name" value="TetR_N"/>
    <property type="match status" value="1"/>
</dbReference>
<dbReference type="InterPro" id="IPR025722">
    <property type="entry name" value="TetR"/>
</dbReference>
<dbReference type="PANTHER" id="PTHR30055:SF223">
    <property type="entry name" value="HTH-TYPE TRANSCRIPTIONAL REGULATOR UIDR"/>
    <property type="match status" value="1"/>
</dbReference>
<gene>
    <name evidence="4" type="ORF">XYCOK13_36430</name>
</gene>
<dbReference type="PROSITE" id="PS50977">
    <property type="entry name" value="HTH_TETR_2"/>
    <property type="match status" value="1"/>
</dbReference>
<dbReference type="Pfam" id="PF13972">
    <property type="entry name" value="TetR"/>
    <property type="match status" value="1"/>
</dbReference>
<dbReference type="RefSeq" id="WP_213413630.1">
    <property type="nucleotide sequence ID" value="NZ_BOVK01000060.1"/>
</dbReference>
<keyword evidence="5" id="KW-1185">Reference proteome</keyword>
<evidence type="ECO:0000313" key="5">
    <source>
        <dbReference type="Proteomes" id="UP000677918"/>
    </source>
</evidence>
<dbReference type="Gene3D" id="1.10.357.10">
    <property type="entry name" value="Tetracycline Repressor, domain 2"/>
    <property type="match status" value="1"/>
</dbReference>
<dbReference type="SUPFAM" id="SSF46689">
    <property type="entry name" value="Homeodomain-like"/>
    <property type="match status" value="1"/>
</dbReference>
<evidence type="ECO:0000259" key="3">
    <source>
        <dbReference type="PROSITE" id="PS50977"/>
    </source>
</evidence>
<organism evidence="4 5">
    <name type="scientific">Xylanibacillus composti</name>
    <dbReference type="NCBI Taxonomy" id="1572762"/>
    <lineage>
        <taxon>Bacteria</taxon>
        <taxon>Bacillati</taxon>
        <taxon>Bacillota</taxon>
        <taxon>Bacilli</taxon>
        <taxon>Bacillales</taxon>
        <taxon>Paenibacillaceae</taxon>
        <taxon>Xylanibacillus</taxon>
    </lineage>
</organism>
<dbReference type="InterPro" id="IPR009057">
    <property type="entry name" value="Homeodomain-like_sf"/>
</dbReference>
<name>A0A8J4M3G8_9BACL</name>
<protein>
    <submittedName>
        <fullName evidence="4">TetR family transcriptional regulator</fullName>
    </submittedName>
</protein>
<feature type="domain" description="HTH tetR-type" evidence="3">
    <location>
        <begin position="1"/>
        <end position="61"/>
    </location>
</feature>
<dbReference type="PANTHER" id="PTHR30055">
    <property type="entry name" value="HTH-TYPE TRANSCRIPTIONAL REGULATOR RUTR"/>
    <property type="match status" value="1"/>
</dbReference>
<sequence length="195" mass="22844">MNTKQRILQTAVQLFNESGVGKVSTNHIAAAAAMSPGNLYYHFKSKSEIIGAILLDMYEEWSEVWTLPEQVKLEQRHLEQRLLMNFDLLWRYRFFYREALSLFQADEALRLQHTAMMETRLAEQQAFVQRFMEDGVLHMQADPQKIEKLLLSCWIIANNWLSFLEMNGQVVDEAGFKEGINLIWAILTPYLENRQ</sequence>
<keyword evidence="1 2" id="KW-0238">DNA-binding</keyword>